<sequence length="373" mass="42161">MEGQAVPQNIVSLPIEIILMIINNLPSHTSILSLARTCKFLSGLSVRMLYQLNIRYENSSVFHWAVETGRIDLVENMLCGYSPNVNTVDMLNPGKARSETLTSNADKLTPIMTAVRRNYQSIFLLLLERGDVDFTYQDNLGRNVLRHAASTGNVFCVQKLLARNTIDINTQDKLGRTALAIAVKRDTKRHRDVVRMLLEVDEIDINRADKNGSTPLHISVRSHNPIIQLLLSHPMVKVNQIENNGSTPLMIATHRPDDTLTFNTLLHHTDVNMDQQDHRGRTALVHAIYRDNRQAVRALLRKGCRDIPDFRGMTPLSWAVWKQRKPIVEDLLADRSARGIAFSDADNPSSRLAVQHGNVEIMKLLIRYSIDVN</sequence>
<evidence type="ECO:0000256" key="1">
    <source>
        <dbReference type="ARBA" id="ARBA00012210"/>
    </source>
</evidence>
<accession>A0AAD4KL86</accession>
<dbReference type="InterPro" id="IPR002110">
    <property type="entry name" value="Ankyrin_rpt"/>
</dbReference>
<evidence type="ECO:0000256" key="2">
    <source>
        <dbReference type="ARBA" id="ARBA00022737"/>
    </source>
</evidence>
<dbReference type="GeneID" id="70251214"/>
<organism evidence="4 5">
    <name type="scientific">Talaromyces proteolyticus</name>
    <dbReference type="NCBI Taxonomy" id="1131652"/>
    <lineage>
        <taxon>Eukaryota</taxon>
        <taxon>Fungi</taxon>
        <taxon>Dikarya</taxon>
        <taxon>Ascomycota</taxon>
        <taxon>Pezizomycotina</taxon>
        <taxon>Eurotiomycetes</taxon>
        <taxon>Eurotiomycetidae</taxon>
        <taxon>Eurotiales</taxon>
        <taxon>Trichocomaceae</taxon>
        <taxon>Talaromyces</taxon>
        <taxon>Talaromyces sect. Bacilispori</taxon>
    </lineage>
</organism>
<reference evidence="4" key="1">
    <citation type="submission" date="2021-12" db="EMBL/GenBank/DDBJ databases">
        <title>Convergent genome expansion in fungi linked to evolution of root-endophyte symbiosis.</title>
        <authorList>
            <consortium name="DOE Joint Genome Institute"/>
            <person name="Ke Y.-H."/>
            <person name="Bonito G."/>
            <person name="Liao H.-L."/>
            <person name="Looney B."/>
            <person name="Rojas-Flechas A."/>
            <person name="Nash J."/>
            <person name="Hameed K."/>
            <person name="Schadt C."/>
            <person name="Martin F."/>
            <person name="Crous P.W."/>
            <person name="Miettinen O."/>
            <person name="Magnuson J.K."/>
            <person name="Labbe J."/>
            <person name="Jacobson D."/>
            <person name="Doktycz M.J."/>
            <person name="Veneault-Fourrey C."/>
            <person name="Kuo A."/>
            <person name="Mondo S."/>
            <person name="Calhoun S."/>
            <person name="Riley R."/>
            <person name="Ohm R."/>
            <person name="LaButti K."/>
            <person name="Andreopoulos B."/>
            <person name="Pangilinan J."/>
            <person name="Nolan M."/>
            <person name="Tritt A."/>
            <person name="Clum A."/>
            <person name="Lipzen A."/>
            <person name="Daum C."/>
            <person name="Barry K."/>
            <person name="Grigoriev I.V."/>
            <person name="Vilgalys R."/>
        </authorList>
    </citation>
    <scope>NUCLEOTIDE SEQUENCE</scope>
    <source>
        <strain evidence="4">PMI_201</strain>
    </source>
</reference>
<dbReference type="InterPro" id="IPR036047">
    <property type="entry name" value="F-box-like_dom_sf"/>
</dbReference>
<keyword evidence="5" id="KW-1185">Reference proteome</keyword>
<dbReference type="PANTHER" id="PTHR24161">
    <property type="entry name" value="ANK_REP_REGION DOMAIN-CONTAINING PROTEIN-RELATED"/>
    <property type="match status" value="1"/>
</dbReference>
<dbReference type="Proteomes" id="UP001201262">
    <property type="component" value="Unassembled WGS sequence"/>
</dbReference>
<evidence type="ECO:0000313" key="5">
    <source>
        <dbReference type="Proteomes" id="UP001201262"/>
    </source>
</evidence>
<dbReference type="InterPro" id="IPR036770">
    <property type="entry name" value="Ankyrin_rpt-contain_sf"/>
</dbReference>
<comment type="caution">
    <text evidence="4">The sequence shown here is derived from an EMBL/GenBank/DDBJ whole genome shotgun (WGS) entry which is preliminary data.</text>
</comment>
<evidence type="ECO:0000256" key="3">
    <source>
        <dbReference type="ARBA" id="ARBA00023043"/>
    </source>
</evidence>
<gene>
    <name evidence="4" type="ORF">BGW36DRAFT_431083</name>
</gene>
<dbReference type="RefSeq" id="XP_046067833.1">
    <property type="nucleotide sequence ID" value="XM_046220927.1"/>
</dbReference>
<protein>
    <recommendedName>
        <fullName evidence="1">protein S-acyltransferase</fullName>
        <ecNumber evidence="1">2.3.1.225</ecNumber>
    </recommendedName>
</protein>
<dbReference type="Gene3D" id="1.25.40.20">
    <property type="entry name" value="Ankyrin repeat-containing domain"/>
    <property type="match status" value="3"/>
</dbReference>
<evidence type="ECO:0000313" key="4">
    <source>
        <dbReference type="EMBL" id="KAH8691836.1"/>
    </source>
</evidence>
<dbReference type="PANTHER" id="PTHR24161:SF85">
    <property type="entry name" value="PALMITOYLTRANSFERASE HIP14"/>
    <property type="match status" value="1"/>
</dbReference>
<dbReference type="GO" id="GO:0019706">
    <property type="term" value="F:protein-cysteine S-palmitoyltransferase activity"/>
    <property type="evidence" value="ECO:0007669"/>
    <property type="project" value="UniProtKB-EC"/>
</dbReference>
<dbReference type="AlphaFoldDB" id="A0AAD4KL86"/>
<name>A0AAD4KL86_9EURO</name>
<dbReference type="EMBL" id="JAJTJA010000011">
    <property type="protein sequence ID" value="KAH8691836.1"/>
    <property type="molecule type" value="Genomic_DNA"/>
</dbReference>
<keyword evidence="3" id="KW-0040">ANK repeat</keyword>
<dbReference type="SUPFAM" id="SSF81383">
    <property type="entry name" value="F-box domain"/>
    <property type="match status" value="1"/>
</dbReference>
<dbReference type="SMART" id="SM00248">
    <property type="entry name" value="ANK"/>
    <property type="match status" value="9"/>
</dbReference>
<keyword evidence="2" id="KW-0677">Repeat</keyword>
<dbReference type="Pfam" id="PF00023">
    <property type="entry name" value="Ank"/>
    <property type="match status" value="1"/>
</dbReference>
<proteinExistence type="predicted"/>
<dbReference type="Pfam" id="PF12796">
    <property type="entry name" value="Ank_2"/>
    <property type="match status" value="2"/>
</dbReference>
<dbReference type="SUPFAM" id="SSF48403">
    <property type="entry name" value="Ankyrin repeat"/>
    <property type="match status" value="1"/>
</dbReference>
<dbReference type="EC" id="2.3.1.225" evidence="1"/>
<dbReference type="CDD" id="cd09917">
    <property type="entry name" value="F-box_SF"/>
    <property type="match status" value="1"/>
</dbReference>